<dbReference type="EMBL" id="QJKJ01001425">
    <property type="protein sequence ID" value="RDY07651.1"/>
    <property type="molecule type" value="Genomic_DNA"/>
</dbReference>
<gene>
    <name evidence="2" type="primary">CIF1</name>
    <name evidence="2" type="ORF">CR513_08208</name>
</gene>
<dbReference type="PANTHER" id="PTHR35290:SF2">
    <property type="entry name" value="PROTEIN CASPARIAN STRIP INTEGRITY FACTOR 1"/>
    <property type="match status" value="1"/>
</dbReference>
<comment type="caution">
    <text evidence="2">The sequence shown here is derived from an EMBL/GenBank/DDBJ whole genome shotgun (WGS) entry which is preliminary data.</text>
</comment>
<dbReference type="STRING" id="157652.A0A371HXY0"/>
<dbReference type="Proteomes" id="UP000257109">
    <property type="component" value="Unassembled WGS sequence"/>
</dbReference>
<evidence type="ECO:0000313" key="2">
    <source>
        <dbReference type="EMBL" id="RDY07651.1"/>
    </source>
</evidence>
<reference evidence="2" key="1">
    <citation type="submission" date="2018-05" db="EMBL/GenBank/DDBJ databases">
        <title>Draft genome of Mucuna pruriens seed.</title>
        <authorList>
            <person name="Nnadi N.E."/>
            <person name="Vos R."/>
            <person name="Hasami M.H."/>
            <person name="Devisetty U.K."/>
            <person name="Aguiy J.C."/>
        </authorList>
    </citation>
    <scope>NUCLEOTIDE SEQUENCE [LARGE SCALE GENOMIC DNA]</scope>
    <source>
        <strain evidence="2">JCA_2017</strain>
    </source>
</reference>
<dbReference type="AlphaFoldDB" id="A0A371HXY0"/>
<feature type="non-terminal residue" evidence="2">
    <location>
        <position position="1"/>
    </location>
</feature>
<sequence>IGNTSSFCELKRRKISSCTKSSWVLSCFSTSSAFSFSSFLDHFYQLLLQGTPRKPLDNEEVRTIHERLLRANTKDYGRYDPSPSLSKPPFKLIPN</sequence>
<feature type="compositionally biased region" description="Low complexity" evidence="1">
    <location>
        <begin position="81"/>
        <end position="95"/>
    </location>
</feature>
<dbReference type="OrthoDB" id="1936508at2759"/>
<organism evidence="2 3">
    <name type="scientific">Mucuna pruriens</name>
    <name type="common">Velvet bean</name>
    <name type="synonym">Dolichos pruriens</name>
    <dbReference type="NCBI Taxonomy" id="157652"/>
    <lineage>
        <taxon>Eukaryota</taxon>
        <taxon>Viridiplantae</taxon>
        <taxon>Streptophyta</taxon>
        <taxon>Embryophyta</taxon>
        <taxon>Tracheophyta</taxon>
        <taxon>Spermatophyta</taxon>
        <taxon>Magnoliopsida</taxon>
        <taxon>eudicotyledons</taxon>
        <taxon>Gunneridae</taxon>
        <taxon>Pentapetalae</taxon>
        <taxon>rosids</taxon>
        <taxon>fabids</taxon>
        <taxon>Fabales</taxon>
        <taxon>Fabaceae</taxon>
        <taxon>Papilionoideae</taxon>
        <taxon>50 kb inversion clade</taxon>
        <taxon>NPAAA clade</taxon>
        <taxon>indigoferoid/millettioid clade</taxon>
        <taxon>Phaseoleae</taxon>
        <taxon>Mucuna</taxon>
    </lineage>
</organism>
<keyword evidence="3" id="KW-1185">Reference proteome</keyword>
<dbReference type="PANTHER" id="PTHR35290">
    <property type="entry name" value="PROTEIN CASPARIAN STRIP INTEGRITY FACTOR 1-RELATED"/>
    <property type="match status" value="1"/>
</dbReference>
<protein>
    <submittedName>
        <fullName evidence="2">Protein CASPARIAN STRIP INTEGRITY FACTOR 1</fullName>
    </submittedName>
</protein>
<accession>A0A371HXY0</accession>
<dbReference type="InterPro" id="IPR038974">
    <property type="entry name" value="CIF1/2"/>
</dbReference>
<name>A0A371HXY0_MUCPR</name>
<proteinExistence type="predicted"/>
<evidence type="ECO:0000313" key="3">
    <source>
        <dbReference type="Proteomes" id="UP000257109"/>
    </source>
</evidence>
<evidence type="ECO:0000256" key="1">
    <source>
        <dbReference type="SAM" id="MobiDB-lite"/>
    </source>
</evidence>
<feature type="region of interest" description="Disordered" evidence="1">
    <location>
        <begin position="74"/>
        <end position="95"/>
    </location>
</feature>